<feature type="transmembrane region" description="Helical" evidence="8">
    <location>
        <begin position="83"/>
        <end position="105"/>
    </location>
</feature>
<organism evidence="9 10">
    <name type="scientific">Halolamina litorea</name>
    <dbReference type="NCBI Taxonomy" id="1515593"/>
    <lineage>
        <taxon>Archaea</taxon>
        <taxon>Methanobacteriati</taxon>
        <taxon>Methanobacteriota</taxon>
        <taxon>Stenosarchaea group</taxon>
        <taxon>Halobacteria</taxon>
        <taxon>Halobacteriales</taxon>
        <taxon>Haloferacaceae</taxon>
    </lineage>
</organism>
<evidence type="ECO:0000313" key="9">
    <source>
        <dbReference type="EMBL" id="MFD1567399.1"/>
    </source>
</evidence>
<dbReference type="AlphaFoldDB" id="A0ABD6BS60"/>
<feature type="transmembrane region" description="Helical" evidence="8">
    <location>
        <begin position="303"/>
        <end position="325"/>
    </location>
</feature>
<protein>
    <submittedName>
        <fullName evidence="9">YeeE/YedE thiosulfate transporter family protein</fullName>
    </submittedName>
</protein>
<feature type="transmembrane region" description="Helical" evidence="8">
    <location>
        <begin position="155"/>
        <end position="177"/>
    </location>
</feature>
<keyword evidence="3" id="KW-1003">Cell membrane</keyword>
<dbReference type="PANTHER" id="PTHR30574">
    <property type="entry name" value="INNER MEMBRANE PROTEIN YEDE"/>
    <property type="match status" value="1"/>
</dbReference>
<evidence type="ECO:0000256" key="7">
    <source>
        <dbReference type="ARBA" id="ARBA00023136"/>
    </source>
</evidence>
<feature type="transmembrane region" description="Helical" evidence="8">
    <location>
        <begin position="362"/>
        <end position="382"/>
    </location>
</feature>
<keyword evidence="2" id="KW-0813">Transport</keyword>
<reference evidence="9 10" key="1">
    <citation type="journal article" date="2019" name="Int. J. Syst. Evol. Microbiol.">
        <title>The Global Catalogue of Microorganisms (GCM) 10K type strain sequencing project: providing services to taxonomists for standard genome sequencing and annotation.</title>
        <authorList>
            <consortium name="The Broad Institute Genomics Platform"/>
            <consortium name="The Broad Institute Genome Sequencing Center for Infectious Disease"/>
            <person name="Wu L."/>
            <person name="Ma J."/>
        </authorList>
    </citation>
    <scope>NUCLEOTIDE SEQUENCE [LARGE SCALE GENOMIC DNA]</scope>
    <source>
        <strain evidence="9 10">CGMCC 1.12859</strain>
    </source>
</reference>
<feature type="transmembrane region" description="Helical" evidence="8">
    <location>
        <begin position="6"/>
        <end position="24"/>
    </location>
</feature>
<keyword evidence="10" id="KW-1185">Reference proteome</keyword>
<evidence type="ECO:0000256" key="6">
    <source>
        <dbReference type="ARBA" id="ARBA00022989"/>
    </source>
</evidence>
<dbReference type="Proteomes" id="UP001597139">
    <property type="component" value="Unassembled WGS sequence"/>
</dbReference>
<dbReference type="InterPro" id="IPR007272">
    <property type="entry name" value="Sulf_transp_TsuA/YedE"/>
</dbReference>
<evidence type="ECO:0000256" key="8">
    <source>
        <dbReference type="SAM" id="Phobius"/>
    </source>
</evidence>
<evidence type="ECO:0000256" key="5">
    <source>
        <dbReference type="ARBA" id="ARBA00022692"/>
    </source>
</evidence>
<dbReference type="PANTHER" id="PTHR30574:SF1">
    <property type="entry name" value="SULPHUR TRANSPORT DOMAIN-CONTAINING PROTEIN"/>
    <property type="match status" value="1"/>
</dbReference>
<comment type="caution">
    <text evidence="9">The sequence shown here is derived from an EMBL/GenBank/DDBJ whole genome shotgun (WGS) entry which is preliminary data.</text>
</comment>
<feature type="transmembrane region" description="Helical" evidence="8">
    <location>
        <begin position="332"/>
        <end position="350"/>
    </location>
</feature>
<proteinExistence type="predicted"/>
<sequence length="395" mass="41278">MLPPIPAGSVALPVVVGLAFGTLLQKSRFCFVSALRDFVARKETRVLHGLLAGVVVMTAFWSLQATLGLSAGFWTPDWGVTSFVGGLVFGVGMTVAGGCAAGTLYRACRGDLQFVLTLVFVLVGHVLFAAAYPFLRTVYFGPLRVGEGVSVYDLLPWPPILTGLLAAGLVVLGYAFLAGRGSSRRRGTGAFEWRGTPDRGVDAAVVRGVVDLARAVRRHATAVVTDERSLTARLRSPWDARTSGVAMALVASVWFAAHGAWGIAGSESRWVAWAFDRVGGDAARVTYWGSVLFDGAVAVTPDMVLFIAMLVGMVGAAVLSGQFALRWPAEAGLFAPVVGGLLMGVGSRLGPGATIANLFSGLALLSAHSLLASAGVVVGVYVTTHWLRRGMGCAV</sequence>
<evidence type="ECO:0000256" key="3">
    <source>
        <dbReference type="ARBA" id="ARBA00022475"/>
    </source>
</evidence>
<feature type="transmembrane region" description="Helical" evidence="8">
    <location>
        <begin position="243"/>
        <end position="264"/>
    </location>
</feature>
<keyword evidence="4" id="KW-0997">Cell inner membrane</keyword>
<accession>A0ABD6BS60</accession>
<dbReference type="GO" id="GO:0005886">
    <property type="term" value="C:plasma membrane"/>
    <property type="evidence" value="ECO:0007669"/>
    <property type="project" value="UniProtKB-SubCell"/>
</dbReference>
<keyword evidence="6 8" id="KW-1133">Transmembrane helix</keyword>
<name>A0ABD6BS60_9EURY</name>
<keyword evidence="5 8" id="KW-0812">Transmembrane</keyword>
<dbReference type="Pfam" id="PF04143">
    <property type="entry name" value="Sulf_transp"/>
    <property type="match status" value="1"/>
</dbReference>
<evidence type="ECO:0000256" key="4">
    <source>
        <dbReference type="ARBA" id="ARBA00022519"/>
    </source>
</evidence>
<comment type="subcellular location">
    <subcellularLocation>
        <location evidence="1">Cell inner membrane</location>
        <topology evidence="1">Multi-pass membrane protein</topology>
    </subcellularLocation>
</comment>
<gene>
    <name evidence="9" type="ORF">ACFSAU_07830</name>
</gene>
<feature type="transmembrane region" description="Helical" evidence="8">
    <location>
        <begin position="112"/>
        <end position="135"/>
    </location>
</feature>
<evidence type="ECO:0000256" key="1">
    <source>
        <dbReference type="ARBA" id="ARBA00004429"/>
    </source>
</evidence>
<dbReference type="EMBL" id="JBHUCZ010000003">
    <property type="protein sequence ID" value="MFD1567399.1"/>
    <property type="molecule type" value="Genomic_DNA"/>
</dbReference>
<evidence type="ECO:0000256" key="2">
    <source>
        <dbReference type="ARBA" id="ARBA00022448"/>
    </source>
</evidence>
<keyword evidence="7 8" id="KW-0472">Membrane</keyword>
<evidence type="ECO:0000313" key="10">
    <source>
        <dbReference type="Proteomes" id="UP001597139"/>
    </source>
</evidence>
<dbReference type="RefSeq" id="WP_267646370.1">
    <property type="nucleotide sequence ID" value="NZ_JANHGR010000001.1"/>
</dbReference>
<feature type="transmembrane region" description="Helical" evidence="8">
    <location>
        <begin position="45"/>
        <end position="63"/>
    </location>
</feature>